<organism evidence="4">
    <name type="scientific">Capra hircus</name>
    <name type="common">Goat</name>
    <dbReference type="NCBI Taxonomy" id="9925"/>
    <lineage>
        <taxon>Eukaryota</taxon>
        <taxon>Metazoa</taxon>
        <taxon>Chordata</taxon>
        <taxon>Craniata</taxon>
        <taxon>Vertebrata</taxon>
        <taxon>Euteleostomi</taxon>
        <taxon>Mammalia</taxon>
        <taxon>Eutheria</taxon>
        <taxon>Laurasiatheria</taxon>
        <taxon>Artiodactyla</taxon>
        <taxon>Ruminantia</taxon>
        <taxon>Pecora</taxon>
        <taxon>Bovidae</taxon>
        <taxon>Caprinae</taxon>
        <taxon>Capra</taxon>
    </lineage>
</organism>
<proteinExistence type="predicted"/>
<dbReference type="GO" id="GO:1905515">
    <property type="term" value="P:non-motile cilium assembly"/>
    <property type="evidence" value="ECO:0007669"/>
    <property type="project" value="InterPro"/>
</dbReference>
<evidence type="ECO:0000256" key="1">
    <source>
        <dbReference type="SAM" id="MobiDB-lite"/>
    </source>
</evidence>
<reference evidence="4" key="2">
    <citation type="submission" date="2025-08" db="UniProtKB">
        <authorList>
            <consortium name="Ensembl"/>
        </authorList>
    </citation>
    <scope>IDENTIFICATION</scope>
</reference>
<reference evidence="4" key="1">
    <citation type="submission" date="2019-03" db="EMBL/GenBank/DDBJ databases">
        <title>Genome sequencing and reference-guided assembly of Black Bengal Goat (Capra hircus).</title>
        <authorList>
            <person name="Siddiki A.Z."/>
            <person name="Baten A."/>
            <person name="Billah M."/>
            <person name="Alam M.A.U."/>
            <person name="Shawrob K.S.M."/>
            <person name="Saha S."/>
            <person name="Chowdhury M."/>
            <person name="Rahman A.H."/>
            <person name="Stear M."/>
            <person name="Miah G."/>
            <person name="Das G.B."/>
            <person name="Hossain M.M."/>
            <person name="Kumkum M."/>
            <person name="Islam M.S."/>
            <person name="Mollah A.M."/>
            <person name="Ahsan A."/>
            <person name="Tusar F."/>
            <person name="Khan M.K.I."/>
        </authorList>
    </citation>
    <scope>NUCLEOTIDE SEQUENCE [LARGE SCALE GENOMIC DNA]</scope>
</reference>
<feature type="domain" description="Bardet-Biedl syndrome 1 protein GAE" evidence="3">
    <location>
        <begin position="357"/>
        <end position="437"/>
    </location>
</feature>
<dbReference type="AlphaFoldDB" id="A0A8C2REK1"/>
<feature type="region of interest" description="Disordered" evidence="1">
    <location>
        <begin position="1"/>
        <end position="20"/>
    </location>
</feature>
<dbReference type="PANTHER" id="PTHR20870:SF0">
    <property type="entry name" value="BARDET-BIEDL SYNDROME 1 PROTEIN"/>
    <property type="match status" value="1"/>
</dbReference>
<evidence type="ECO:0000259" key="3">
    <source>
        <dbReference type="Pfam" id="PF23304"/>
    </source>
</evidence>
<sequence length="448" mass="49240">MAATSSSDSDGGKGESSEANSKWLDSLSDSMANIHTFSACLALADFHGDGEYKLAMGDLGPDGRQPRLKVLKGHTLVSQKPLPDLPAAAVTFLVGSHEPRTPALAIASGPCVYVYKNLKPYFKFSLPLLPTNPLEQDLWNQAKEDQIDPLTLKEMLEGIREKAEVPLSVQSLRFLPLELREMEAFVNQHKSKSIRRQTVITTMTTLKKNLADEDAVSCLVLGTENKELLVLDPEAFTILAKEAVISLCFGRYGREDNTLIMTTLGGGLIIKILKRTAVFAEGGGEAGPAPSQVIKLNVPRKTRLYVDQTLREREAGTAMHRTFQADLYLLRLRAARAYVQALESSLSPVSLMAREPLKLHAVVQGLGPTFKLTLHLQNTSTARPILGLVVCFLYNEVLYALPRAFFKVPLLVPGLNYPLETFVKSLSDKGISDIIKVGHQLVLVQRRV</sequence>
<dbReference type="GO" id="GO:0005119">
    <property type="term" value="F:smoothened binding"/>
    <property type="evidence" value="ECO:0007669"/>
    <property type="project" value="TreeGrafter"/>
</dbReference>
<dbReference type="GO" id="GO:0061512">
    <property type="term" value="P:protein localization to cilium"/>
    <property type="evidence" value="ECO:0007669"/>
    <property type="project" value="TreeGrafter"/>
</dbReference>
<feature type="domain" description="Bardet-Biedl syndrome 1 N-terminal" evidence="2">
    <location>
        <begin position="23"/>
        <end position="243"/>
    </location>
</feature>
<dbReference type="Ensembl" id="ENSCHIT00010038721.1">
    <property type="protein sequence ID" value="ENSCHIP00010027401.1"/>
    <property type="gene ID" value="ENSCHIG00010020002.1"/>
</dbReference>
<dbReference type="GO" id="GO:0005930">
    <property type="term" value="C:axoneme"/>
    <property type="evidence" value="ECO:0007669"/>
    <property type="project" value="TreeGrafter"/>
</dbReference>
<protein>
    <recommendedName>
        <fullName evidence="5">Bardet-Biedl syndrome 1 N-terminal domain-containing protein</fullName>
    </recommendedName>
</protein>
<dbReference type="Pfam" id="PF23304">
    <property type="entry name" value="GAE_BBS1"/>
    <property type="match status" value="1"/>
</dbReference>
<dbReference type="InterPro" id="IPR028784">
    <property type="entry name" value="BBS1"/>
</dbReference>
<dbReference type="Pfam" id="PF14779">
    <property type="entry name" value="BBS1"/>
    <property type="match status" value="1"/>
</dbReference>
<dbReference type="InterPro" id="IPR056419">
    <property type="entry name" value="GAE_BBS1"/>
</dbReference>
<dbReference type="InterPro" id="IPR032728">
    <property type="entry name" value="BBS1_N"/>
</dbReference>
<dbReference type="PANTHER" id="PTHR20870">
    <property type="entry name" value="BARDET-BIEDL SYNDROME 1 PROTEIN"/>
    <property type="match status" value="1"/>
</dbReference>
<dbReference type="GO" id="GO:0005813">
    <property type="term" value="C:centrosome"/>
    <property type="evidence" value="ECO:0007669"/>
    <property type="project" value="TreeGrafter"/>
</dbReference>
<evidence type="ECO:0000313" key="4">
    <source>
        <dbReference type="Ensembl" id="ENSCHIP00010027401.1"/>
    </source>
</evidence>
<dbReference type="GO" id="GO:0034464">
    <property type="term" value="C:BBSome"/>
    <property type="evidence" value="ECO:0007669"/>
    <property type="project" value="InterPro"/>
</dbReference>
<evidence type="ECO:0000259" key="2">
    <source>
        <dbReference type="Pfam" id="PF14779"/>
    </source>
</evidence>
<dbReference type="GO" id="GO:0005113">
    <property type="term" value="F:patched binding"/>
    <property type="evidence" value="ECO:0007669"/>
    <property type="project" value="TreeGrafter"/>
</dbReference>
<accession>A0A8C2REK1</accession>
<evidence type="ECO:0008006" key="5">
    <source>
        <dbReference type="Google" id="ProtNLM"/>
    </source>
</evidence>
<name>A0A8C2REK1_CAPHI</name>